<evidence type="ECO:0000313" key="2">
    <source>
        <dbReference type="Proteomes" id="UP000266673"/>
    </source>
</evidence>
<name>A0A397W4R3_9GLOM</name>
<reference evidence="1 2" key="1">
    <citation type="submission" date="2018-06" db="EMBL/GenBank/DDBJ databases">
        <title>Comparative genomics reveals the genomic features of Rhizophagus irregularis, R. cerebriforme, R. diaphanum and Gigaspora rosea, and their symbiotic lifestyle signature.</title>
        <authorList>
            <person name="Morin E."/>
            <person name="San Clemente H."/>
            <person name="Chen E.C.H."/>
            <person name="De La Providencia I."/>
            <person name="Hainaut M."/>
            <person name="Kuo A."/>
            <person name="Kohler A."/>
            <person name="Murat C."/>
            <person name="Tang N."/>
            <person name="Roy S."/>
            <person name="Loubradou J."/>
            <person name="Henrissat B."/>
            <person name="Grigoriev I.V."/>
            <person name="Corradi N."/>
            <person name="Roux C."/>
            <person name="Martin F.M."/>
        </authorList>
    </citation>
    <scope>NUCLEOTIDE SEQUENCE [LARGE SCALE GENOMIC DNA]</scope>
    <source>
        <strain evidence="1 2">DAOM 194757</strain>
    </source>
</reference>
<sequence>MAFFKKIVNKFNKKESLNIEHQFETTNNLKEIDNEIEVIMDLQLRIQLGNDLVTSRLKPQDLPIIRICLNEDNQYISADNRRLYCYQQAIQKGANFKKVPVRIVRETNKSAGFG</sequence>
<keyword evidence="2" id="KW-1185">Reference proteome</keyword>
<evidence type="ECO:0000313" key="1">
    <source>
        <dbReference type="EMBL" id="RIB29091.1"/>
    </source>
</evidence>
<gene>
    <name evidence="1" type="ORF">C2G38_2028017</name>
</gene>
<organism evidence="1 2">
    <name type="scientific">Gigaspora rosea</name>
    <dbReference type="NCBI Taxonomy" id="44941"/>
    <lineage>
        <taxon>Eukaryota</taxon>
        <taxon>Fungi</taxon>
        <taxon>Fungi incertae sedis</taxon>
        <taxon>Mucoromycota</taxon>
        <taxon>Glomeromycotina</taxon>
        <taxon>Glomeromycetes</taxon>
        <taxon>Diversisporales</taxon>
        <taxon>Gigasporaceae</taxon>
        <taxon>Gigaspora</taxon>
    </lineage>
</organism>
<protein>
    <submittedName>
        <fullName evidence="1">Uncharacterized protein</fullName>
    </submittedName>
</protein>
<dbReference type="OrthoDB" id="415230at2759"/>
<dbReference type="AlphaFoldDB" id="A0A397W4R3"/>
<comment type="caution">
    <text evidence="1">The sequence shown here is derived from an EMBL/GenBank/DDBJ whole genome shotgun (WGS) entry which is preliminary data.</text>
</comment>
<accession>A0A397W4R3</accession>
<dbReference type="EMBL" id="QKWP01000047">
    <property type="protein sequence ID" value="RIB29091.1"/>
    <property type="molecule type" value="Genomic_DNA"/>
</dbReference>
<proteinExistence type="predicted"/>
<dbReference type="Proteomes" id="UP000266673">
    <property type="component" value="Unassembled WGS sequence"/>
</dbReference>